<feature type="region of interest" description="Disordered" evidence="1">
    <location>
        <begin position="1"/>
        <end position="21"/>
    </location>
</feature>
<organism evidence="2 3">
    <name type="scientific">[Myrmecia] bisecta</name>
    <dbReference type="NCBI Taxonomy" id="41462"/>
    <lineage>
        <taxon>Eukaryota</taxon>
        <taxon>Viridiplantae</taxon>
        <taxon>Chlorophyta</taxon>
        <taxon>core chlorophytes</taxon>
        <taxon>Trebouxiophyceae</taxon>
        <taxon>Trebouxiales</taxon>
        <taxon>Trebouxiaceae</taxon>
        <taxon>Myrmecia</taxon>
    </lineage>
</organism>
<sequence length="88" mass="9600">MAHVCNSKEHGAVGGQGAKLSRIRSIHSTKRLGARPAHNKAAVRAQHVPNDGCSLVRAARQSQARLDTFTLWQTRSNFHSEDADDQNA</sequence>
<evidence type="ECO:0000313" key="3">
    <source>
        <dbReference type="Proteomes" id="UP001489004"/>
    </source>
</evidence>
<reference evidence="2 3" key="1">
    <citation type="journal article" date="2024" name="Nat. Commun.">
        <title>Phylogenomics reveals the evolutionary origins of lichenization in chlorophyte algae.</title>
        <authorList>
            <person name="Puginier C."/>
            <person name="Libourel C."/>
            <person name="Otte J."/>
            <person name="Skaloud P."/>
            <person name="Haon M."/>
            <person name="Grisel S."/>
            <person name="Petersen M."/>
            <person name="Berrin J.G."/>
            <person name="Delaux P.M."/>
            <person name="Dal Grande F."/>
            <person name="Keller J."/>
        </authorList>
    </citation>
    <scope>NUCLEOTIDE SEQUENCE [LARGE SCALE GENOMIC DNA]</scope>
    <source>
        <strain evidence="2 3">SAG 2043</strain>
    </source>
</reference>
<protein>
    <submittedName>
        <fullName evidence="2">Uncharacterized protein</fullName>
    </submittedName>
</protein>
<dbReference type="Proteomes" id="UP001489004">
    <property type="component" value="Unassembled WGS sequence"/>
</dbReference>
<gene>
    <name evidence="2" type="ORF">WJX72_009849</name>
</gene>
<proteinExistence type="predicted"/>
<feature type="compositionally biased region" description="Basic and acidic residues" evidence="1">
    <location>
        <begin position="1"/>
        <end position="11"/>
    </location>
</feature>
<comment type="caution">
    <text evidence="2">The sequence shown here is derived from an EMBL/GenBank/DDBJ whole genome shotgun (WGS) entry which is preliminary data.</text>
</comment>
<name>A0AAW1PB86_9CHLO</name>
<evidence type="ECO:0000313" key="2">
    <source>
        <dbReference type="EMBL" id="KAK9806994.1"/>
    </source>
</evidence>
<keyword evidence="3" id="KW-1185">Reference proteome</keyword>
<accession>A0AAW1PB86</accession>
<dbReference type="EMBL" id="JALJOR010000013">
    <property type="protein sequence ID" value="KAK9806994.1"/>
    <property type="molecule type" value="Genomic_DNA"/>
</dbReference>
<dbReference type="AlphaFoldDB" id="A0AAW1PB86"/>
<evidence type="ECO:0000256" key="1">
    <source>
        <dbReference type="SAM" id="MobiDB-lite"/>
    </source>
</evidence>